<feature type="compositionally biased region" description="Low complexity" evidence="1">
    <location>
        <begin position="17"/>
        <end position="30"/>
    </location>
</feature>
<dbReference type="Proteomes" id="UP001597419">
    <property type="component" value="Unassembled WGS sequence"/>
</dbReference>
<evidence type="ECO:0008006" key="4">
    <source>
        <dbReference type="Google" id="ProtNLM"/>
    </source>
</evidence>
<dbReference type="EMBL" id="JBHUKU010000022">
    <property type="protein sequence ID" value="MFD2463731.1"/>
    <property type="molecule type" value="Genomic_DNA"/>
</dbReference>
<feature type="region of interest" description="Disordered" evidence="1">
    <location>
        <begin position="1"/>
        <end position="30"/>
    </location>
</feature>
<reference evidence="3" key="1">
    <citation type="journal article" date="2019" name="Int. J. Syst. Evol. Microbiol.">
        <title>The Global Catalogue of Microorganisms (GCM) 10K type strain sequencing project: providing services to taxonomists for standard genome sequencing and annotation.</title>
        <authorList>
            <consortium name="The Broad Institute Genomics Platform"/>
            <consortium name="The Broad Institute Genome Sequencing Center for Infectious Disease"/>
            <person name="Wu L."/>
            <person name="Ma J."/>
        </authorList>
    </citation>
    <scope>NUCLEOTIDE SEQUENCE [LARGE SCALE GENOMIC DNA]</scope>
    <source>
        <strain evidence="3">CGMCC 4.7643</strain>
    </source>
</reference>
<comment type="caution">
    <text evidence="2">The sequence shown here is derived from an EMBL/GenBank/DDBJ whole genome shotgun (WGS) entry which is preliminary data.</text>
</comment>
<feature type="compositionally biased region" description="Basic and acidic residues" evidence="1">
    <location>
        <begin position="1"/>
        <end position="11"/>
    </location>
</feature>
<organism evidence="2 3">
    <name type="scientific">Amycolatopsis samaneae</name>
    <dbReference type="NCBI Taxonomy" id="664691"/>
    <lineage>
        <taxon>Bacteria</taxon>
        <taxon>Bacillati</taxon>
        <taxon>Actinomycetota</taxon>
        <taxon>Actinomycetes</taxon>
        <taxon>Pseudonocardiales</taxon>
        <taxon>Pseudonocardiaceae</taxon>
        <taxon>Amycolatopsis</taxon>
    </lineage>
</organism>
<evidence type="ECO:0000256" key="1">
    <source>
        <dbReference type="SAM" id="MobiDB-lite"/>
    </source>
</evidence>
<dbReference type="RefSeq" id="WP_345386558.1">
    <property type="nucleotide sequence ID" value="NZ_BAABHG010000001.1"/>
</dbReference>
<protein>
    <recommendedName>
        <fullName evidence="4">HEXXH motif-containing protein</fullName>
    </recommendedName>
</protein>
<sequence length="322" mass="36121">MRIHEQREPLGSERATARAPAAAGHQARQFAAARLSPAEILEVQRTAGNRTAVAVQRAADPAATPEQVTRDLERLRALQENEDLDPQLRAVLAEVIAAADSVVRWNPAIPTSGHAHPSYSDDGVRNGFLVAYQGATEDEAQRLGNLVHELTHIAVYLGLDRSFVNYRHPDQAAVQDSLPAEQDGMEARQGRLMVGAANEVLIENLQELERLLPPDGGLRSDEQGAAQQVREKLRYGLMTPHKEYDTVLNQILTWTNLWGSDRRTPFYRRLVELATQARERRQGPQSLRTGNRVTRAGRRIAAQARRLWERVRSHFPRRGERT</sequence>
<evidence type="ECO:0000313" key="2">
    <source>
        <dbReference type="EMBL" id="MFD2463731.1"/>
    </source>
</evidence>
<proteinExistence type="predicted"/>
<name>A0ABW5GSD3_9PSEU</name>
<keyword evidence="3" id="KW-1185">Reference proteome</keyword>
<evidence type="ECO:0000313" key="3">
    <source>
        <dbReference type="Proteomes" id="UP001597419"/>
    </source>
</evidence>
<gene>
    <name evidence="2" type="ORF">ACFSYJ_34305</name>
</gene>
<accession>A0ABW5GSD3</accession>